<gene>
    <name evidence="1" type="ORF">DD238_001115</name>
</gene>
<sequence>MKNLSRMTDLLDIPDAMSPNDFGPEKSVYILMTVADDPALKKHFKLKSMEMPIDQISMKMEGDGVDAALLNKSSSVSPNDVGASRTAIAC</sequence>
<organism evidence="1 2">
    <name type="scientific">Peronospora effusa</name>
    <dbReference type="NCBI Taxonomy" id="542832"/>
    <lineage>
        <taxon>Eukaryota</taxon>
        <taxon>Sar</taxon>
        <taxon>Stramenopiles</taxon>
        <taxon>Oomycota</taxon>
        <taxon>Peronosporomycetes</taxon>
        <taxon>Peronosporales</taxon>
        <taxon>Peronosporaceae</taxon>
        <taxon>Peronospora</taxon>
    </lineage>
</organism>
<proteinExistence type="predicted"/>
<evidence type="ECO:0000313" key="1">
    <source>
        <dbReference type="EMBL" id="RMX67241.1"/>
    </source>
</evidence>
<name>A0A3M6VMH8_9STRA</name>
<dbReference type="STRING" id="542832.A0A3M6VMH8"/>
<dbReference type="AlphaFoldDB" id="A0A3M6VMH8"/>
<accession>A0A3M6VMH8</accession>
<dbReference type="GO" id="GO:0071203">
    <property type="term" value="C:WASH complex"/>
    <property type="evidence" value="ECO:0007669"/>
    <property type="project" value="InterPro"/>
</dbReference>
<dbReference type="EMBL" id="QLLG01000172">
    <property type="protein sequence ID" value="RMX67241.1"/>
    <property type="molecule type" value="Genomic_DNA"/>
</dbReference>
<dbReference type="InterPro" id="IPR019309">
    <property type="entry name" value="WASHC3"/>
</dbReference>
<reference evidence="1 2" key="1">
    <citation type="submission" date="2018-06" db="EMBL/GenBank/DDBJ databases">
        <title>Comparative genomics of downy mildews reveals potential adaptations to biotrophy.</title>
        <authorList>
            <person name="Fletcher K."/>
            <person name="Klosterman S.J."/>
            <person name="Derevnina L."/>
            <person name="Martin F."/>
            <person name="Koike S."/>
            <person name="Reyes Chin-Wo S."/>
            <person name="Mou B."/>
            <person name="Michelmore R."/>
        </authorList>
    </citation>
    <scope>NUCLEOTIDE SEQUENCE [LARGE SCALE GENOMIC DNA]</scope>
    <source>
        <strain evidence="1 2">R14</strain>
    </source>
</reference>
<dbReference type="VEuPathDB" id="FungiDB:DD237_001997"/>
<dbReference type="Proteomes" id="UP000282087">
    <property type="component" value="Unassembled WGS sequence"/>
</dbReference>
<evidence type="ECO:0000313" key="2">
    <source>
        <dbReference type="Proteomes" id="UP000282087"/>
    </source>
</evidence>
<keyword evidence="2" id="KW-1185">Reference proteome</keyword>
<dbReference type="Pfam" id="PF10152">
    <property type="entry name" value="CCDC53"/>
    <property type="match status" value="1"/>
</dbReference>
<protein>
    <submittedName>
        <fullName evidence="1">Uncharacterized protein</fullName>
    </submittedName>
</protein>
<comment type="caution">
    <text evidence="1">The sequence shown here is derived from an EMBL/GenBank/DDBJ whole genome shotgun (WGS) entry which is preliminary data.</text>
</comment>